<dbReference type="EMBL" id="MCFG01000063">
    <property type="protein sequence ID" value="ORX83879.1"/>
    <property type="molecule type" value="Genomic_DNA"/>
</dbReference>
<gene>
    <name evidence="3" type="ORF">BCR32DRAFT_266679</name>
</gene>
<dbReference type="InterPro" id="IPR052758">
    <property type="entry name" value="SRC_co-chaperone"/>
</dbReference>
<feature type="region of interest" description="Disordered" evidence="2">
    <location>
        <begin position="1"/>
        <end position="24"/>
    </location>
</feature>
<dbReference type="SMART" id="SM00028">
    <property type="entry name" value="TPR"/>
    <property type="match status" value="4"/>
</dbReference>
<reference evidence="3 4" key="1">
    <citation type="submission" date="2016-08" db="EMBL/GenBank/DDBJ databases">
        <title>A Parts List for Fungal Cellulosomes Revealed by Comparative Genomics.</title>
        <authorList>
            <consortium name="DOE Joint Genome Institute"/>
            <person name="Haitjema C.H."/>
            <person name="Gilmore S.P."/>
            <person name="Henske J.K."/>
            <person name="Solomon K.V."/>
            <person name="De Groot R."/>
            <person name="Kuo A."/>
            <person name="Mondo S.J."/>
            <person name="Salamov A.A."/>
            <person name="Labutti K."/>
            <person name="Zhao Z."/>
            <person name="Chiniquy J."/>
            <person name="Barry K."/>
            <person name="Brewer H.M."/>
            <person name="Purvine S.O."/>
            <person name="Wright A.T."/>
            <person name="Boxma B."/>
            <person name="Van Alen T."/>
            <person name="Hackstein J.H."/>
            <person name="Baker S.E."/>
            <person name="Grigoriev I.V."/>
            <person name="O'Malley M.A."/>
        </authorList>
    </citation>
    <scope>NUCLEOTIDE SEQUENCE [LARGE SCALE GENOMIC DNA]</scope>
    <source>
        <strain evidence="3 4">S4</strain>
    </source>
</reference>
<evidence type="ECO:0000313" key="4">
    <source>
        <dbReference type="Proteomes" id="UP000193944"/>
    </source>
</evidence>
<evidence type="ECO:0000256" key="1">
    <source>
        <dbReference type="PROSITE-ProRule" id="PRU00339"/>
    </source>
</evidence>
<keyword evidence="1" id="KW-0802">TPR repeat</keyword>
<sequence length="221" mass="25781">MEKSGKHNNESERMNKSEKYKSDGTKAYKNKEYKKAIDLYTKAINNSPFKNSIYYNNRAAAYMMITKYEKAINDATEAIKNDRNYISAYKRTATCYLQLNKLNSAEEILKSGLNSCPENSELIEKLKKIDDCIFHISTSINKLCDLVLENDNCSADSYKKSDFCDLFTVLLKTRAKNYMDGKYYDEAYADYNTLYNMYPSDSEMERNLKKVKIFKKLFSEK</sequence>
<organism evidence="3 4">
    <name type="scientific">Anaeromyces robustus</name>
    <dbReference type="NCBI Taxonomy" id="1754192"/>
    <lineage>
        <taxon>Eukaryota</taxon>
        <taxon>Fungi</taxon>
        <taxon>Fungi incertae sedis</taxon>
        <taxon>Chytridiomycota</taxon>
        <taxon>Chytridiomycota incertae sedis</taxon>
        <taxon>Neocallimastigomycetes</taxon>
        <taxon>Neocallimastigales</taxon>
        <taxon>Neocallimastigaceae</taxon>
        <taxon>Anaeromyces</taxon>
    </lineage>
</organism>
<dbReference type="STRING" id="1754192.A0A1Y1XDR2"/>
<comment type="caution">
    <text evidence="3">The sequence shown here is derived from an EMBL/GenBank/DDBJ whole genome shotgun (WGS) entry which is preliminary data.</text>
</comment>
<keyword evidence="4" id="KW-1185">Reference proteome</keyword>
<dbReference type="PANTHER" id="PTHR44200:SF1">
    <property type="entry name" value="DNAJ HOMOLOG SUBFAMILY C MEMBER 7"/>
    <property type="match status" value="1"/>
</dbReference>
<dbReference type="OrthoDB" id="629492at2759"/>
<evidence type="ECO:0000313" key="3">
    <source>
        <dbReference type="EMBL" id="ORX83879.1"/>
    </source>
</evidence>
<protein>
    <submittedName>
        <fullName evidence="3">TPR-like protein</fullName>
    </submittedName>
</protein>
<dbReference type="InterPro" id="IPR011990">
    <property type="entry name" value="TPR-like_helical_dom_sf"/>
</dbReference>
<reference evidence="3 4" key="2">
    <citation type="submission" date="2016-08" db="EMBL/GenBank/DDBJ databases">
        <title>Pervasive Adenine N6-methylation of Active Genes in Fungi.</title>
        <authorList>
            <consortium name="DOE Joint Genome Institute"/>
            <person name="Mondo S.J."/>
            <person name="Dannebaum R.O."/>
            <person name="Kuo R.C."/>
            <person name="Labutti K."/>
            <person name="Haridas S."/>
            <person name="Kuo A."/>
            <person name="Salamov A."/>
            <person name="Ahrendt S.R."/>
            <person name="Lipzen A."/>
            <person name="Sullivan W."/>
            <person name="Andreopoulos W.B."/>
            <person name="Clum A."/>
            <person name="Lindquist E."/>
            <person name="Daum C."/>
            <person name="Ramamoorthy G.K."/>
            <person name="Gryganskyi A."/>
            <person name="Culley D."/>
            <person name="Magnuson J.K."/>
            <person name="James T.Y."/>
            <person name="O'Malley M.A."/>
            <person name="Stajich J.E."/>
            <person name="Spatafora J.W."/>
            <person name="Visel A."/>
            <person name="Grigoriev I.V."/>
        </authorList>
    </citation>
    <scope>NUCLEOTIDE SEQUENCE [LARGE SCALE GENOMIC DNA]</scope>
    <source>
        <strain evidence="3 4">S4</strain>
    </source>
</reference>
<dbReference type="PANTHER" id="PTHR44200">
    <property type="entry name" value="DNAJ HOMOLOG SUBFAMILY C MEMBER 7"/>
    <property type="match status" value="1"/>
</dbReference>
<dbReference type="Gene3D" id="1.25.40.10">
    <property type="entry name" value="Tetratricopeptide repeat domain"/>
    <property type="match status" value="2"/>
</dbReference>
<dbReference type="SUPFAM" id="SSF48452">
    <property type="entry name" value="TPR-like"/>
    <property type="match status" value="1"/>
</dbReference>
<evidence type="ECO:0000256" key="2">
    <source>
        <dbReference type="SAM" id="MobiDB-lite"/>
    </source>
</evidence>
<dbReference type="Proteomes" id="UP000193944">
    <property type="component" value="Unassembled WGS sequence"/>
</dbReference>
<dbReference type="InterPro" id="IPR019734">
    <property type="entry name" value="TPR_rpt"/>
</dbReference>
<dbReference type="AlphaFoldDB" id="A0A1Y1XDR2"/>
<dbReference type="PROSITE" id="PS50005">
    <property type="entry name" value="TPR"/>
    <property type="match status" value="1"/>
</dbReference>
<accession>A0A1Y1XDR2</accession>
<feature type="repeat" description="TPR" evidence="1">
    <location>
        <begin position="17"/>
        <end position="50"/>
    </location>
</feature>
<proteinExistence type="predicted"/>
<name>A0A1Y1XDR2_9FUNG</name>